<dbReference type="OrthoDB" id="6123510at2759"/>
<name>A0A814D5L2_9BILA</name>
<organism evidence="2 3">
    <name type="scientific">Brachionus calyciflorus</name>
    <dbReference type="NCBI Taxonomy" id="104777"/>
    <lineage>
        <taxon>Eukaryota</taxon>
        <taxon>Metazoa</taxon>
        <taxon>Spiralia</taxon>
        <taxon>Gnathifera</taxon>
        <taxon>Rotifera</taxon>
        <taxon>Eurotatoria</taxon>
        <taxon>Monogononta</taxon>
        <taxon>Pseudotrocha</taxon>
        <taxon>Ploima</taxon>
        <taxon>Brachionidae</taxon>
        <taxon>Brachionus</taxon>
    </lineage>
</organism>
<dbReference type="AlphaFoldDB" id="A0A814D5L2"/>
<evidence type="ECO:0000313" key="3">
    <source>
        <dbReference type="Proteomes" id="UP000663879"/>
    </source>
</evidence>
<accession>A0A814D5L2</accession>
<evidence type="ECO:0000313" key="2">
    <source>
        <dbReference type="EMBL" id="CAF0949725.1"/>
    </source>
</evidence>
<feature type="region of interest" description="Disordered" evidence="1">
    <location>
        <begin position="153"/>
        <end position="183"/>
    </location>
</feature>
<reference evidence="2" key="1">
    <citation type="submission" date="2021-02" db="EMBL/GenBank/DDBJ databases">
        <authorList>
            <person name="Nowell W R."/>
        </authorList>
    </citation>
    <scope>NUCLEOTIDE SEQUENCE</scope>
    <source>
        <strain evidence="2">Ploen Becks lab</strain>
    </source>
</reference>
<protein>
    <submittedName>
        <fullName evidence="2">Uncharacterized protein</fullName>
    </submittedName>
</protein>
<gene>
    <name evidence="2" type="ORF">OXX778_LOCUS13874</name>
</gene>
<proteinExistence type="predicted"/>
<keyword evidence="3" id="KW-1185">Reference proteome</keyword>
<dbReference type="Proteomes" id="UP000663879">
    <property type="component" value="Unassembled WGS sequence"/>
</dbReference>
<feature type="compositionally biased region" description="Acidic residues" evidence="1">
    <location>
        <begin position="167"/>
        <end position="183"/>
    </location>
</feature>
<dbReference type="EMBL" id="CAJNOC010002754">
    <property type="protein sequence ID" value="CAF0949725.1"/>
    <property type="molecule type" value="Genomic_DNA"/>
</dbReference>
<sequence>IPLDKIVEQWEKILETKPGFLEENKNKKLTQFMDYFVNNYFEGRFPIELWNHFDTNGPRTNNNLEAYNRKLKAFMVSAHPNIYKSIEFFQVQETSAFVKYAHALDNKPPPPRNKLDVGKDNNLSIFKKQLVQNDISLESYIKYIMPLFKFRRNKNSENNPNDTDSSYGEENDDDEDGDESLEE</sequence>
<feature type="non-terminal residue" evidence="2">
    <location>
        <position position="1"/>
    </location>
</feature>
<comment type="caution">
    <text evidence="2">The sequence shown here is derived from an EMBL/GenBank/DDBJ whole genome shotgun (WGS) entry which is preliminary data.</text>
</comment>
<evidence type="ECO:0000256" key="1">
    <source>
        <dbReference type="SAM" id="MobiDB-lite"/>
    </source>
</evidence>